<gene>
    <name evidence="1" type="ORF">DM48_7427</name>
</gene>
<dbReference type="EMBL" id="JPGG01000017">
    <property type="protein sequence ID" value="KGC11167.1"/>
    <property type="molecule type" value="Genomic_DNA"/>
</dbReference>
<name>A0AAW3EVF6_BURGA</name>
<dbReference type="Proteomes" id="UP000029590">
    <property type="component" value="Unassembled WGS sequence"/>
</dbReference>
<accession>A0AAW3EVF6</accession>
<evidence type="ECO:0000313" key="1">
    <source>
        <dbReference type="EMBL" id="KGC11167.1"/>
    </source>
</evidence>
<organism evidence="1 2">
    <name type="scientific">Burkholderia gladioli</name>
    <name type="common">Pseudomonas marginata</name>
    <name type="synonym">Phytomonas marginata</name>
    <dbReference type="NCBI Taxonomy" id="28095"/>
    <lineage>
        <taxon>Bacteria</taxon>
        <taxon>Pseudomonadati</taxon>
        <taxon>Pseudomonadota</taxon>
        <taxon>Betaproteobacteria</taxon>
        <taxon>Burkholderiales</taxon>
        <taxon>Burkholderiaceae</taxon>
        <taxon>Burkholderia</taxon>
    </lineage>
</organism>
<reference evidence="1 2" key="1">
    <citation type="submission" date="2014-04" db="EMBL/GenBank/DDBJ databases">
        <authorList>
            <person name="Bishop-Lilly K.A."/>
            <person name="Broomall S.M."/>
            <person name="Chain P.S."/>
            <person name="Chertkov O."/>
            <person name="Coyne S.R."/>
            <person name="Daligault H.E."/>
            <person name="Davenport K.W."/>
            <person name="Erkkila T."/>
            <person name="Frey K.G."/>
            <person name="Gibbons H.S."/>
            <person name="Gu W."/>
            <person name="Jaissle J."/>
            <person name="Johnson S.L."/>
            <person name="Koroleva G.I."/>
            <person name="Ladner J.T."/>
            <person name="Lo C.-C."/>
            <person name="Minogue T.D."/>
            <person name="Munk C."/>
            <person name="Palacios G.F."/>
            <person name="Redden C.L."/>
            <person name="Rosenzweig C.N."/>
            <person name="Scholz M.B."/>
            <person name="Teshima H."/>
            <person name="Xu Y."/>
        </authorList>
    </citation>
    <scope>NUCLEOTIDE SEQUENCE [LARGE SCALE GENOMIC DNA]</scope>
    <source>
        <strain evidence="2">gladioli</strain>
    </source>
</reference>
<protein>
    <submittedName>
        <fullName evidence="1">Uncharacterized protein</fullName>
    </submittedName>
</protein>
<sequence length="165" mass="17387">MYPAIFACELKTSRLCARVVRGAASKANAVTPAAASFDEFSVLNGSSMPTSVAPRLSSGNSASVGDWTFRTRSAPNALAASTISAPAAVKASSGKLAPVPAPLWIVTRWPWVTYFLTVSGVAAMRVSFTRVSAGMPIFMRSSIDGRARAYIDASGKHKDLFPLTE</sequence>
<dbReference type="AlphaFoldDB" id="A0AAW3EVF6"/>
<proteinExistence type="predicted"/>
<evidence type="ECO:0000313" key="2">
    <source>
        <dbReference type="Proteomes" id="UP000029590"/>
    </source>
</evidence>
<comment type="caution">
    <text evidence="1">The sequence shown here is derived from an EMBL/GenBank/DDBJ whole genome shotgun (WGS) entry which is preliminary data.</text>
</comment>